<dbReference type="Proteomes" id="UP000504610">
    <property type="component" value="Unplaced"/>
</dbReference>
<dbReference type="AlphaFoldDB" id="A0A9W3D3X9"/>
<dbReference type="InterPro" id="IPR026960">
    <property type="entry name" value="RVT-Znf"/>
</dbReference>
<dbReference type="KEGG" id="rsz:130507801"/>
<dbReference type="Pfam" id="PF13966">
    <property type="entry name" value="zf-RVT"/>
    <property type="match status" value="1"/>
</dbReference>
<evidence type="ECO:0000313" key="2">
    <source>
        <dbReference type="Proteomes" id="UP000504610"/>
    </source>
</evidence>
<dbReference type="RefSeq" id="XP_056858428.1">
    <property type="nucleotide sequence ID" value="XM_057002448.1"/>
</dbReference>
<dbReference type="GeneID" id="130507801"/>
<gene>
    <name evidence="3" type="primary">LOC130507801</name>
</gene>
<name>A0A9W3D3X9_RAPSA</name>
<protein>
    <submittedName>
        <fullName evidence="3">Uncharacterized protein LOC130507801</fullName>
    </submittedName>
</protein>
<evidence type="ECO:0000313" key="3">
    <source>
        <dbReference type="RefSeq" id="XP_056858428.1"/>
    </source>
</evidence>
<accession>A0A9W3D3X9</accession>
<keyword evidence="2" id="KW-1185">Reference proteome</keyword>
<reference evidence="3" key="1">
    <citation type="submission" date="2025-08" db="UniProtKB">
        <authorList>
            <consortium name="RefSeq"/>
        </authorList>
    </citation>
    <scope>IDENTIFICATION</scope>
    <source>
        <tissue evidence="3">Leaf</tissue>
    </source>
</reference>
<feature type="domain" description="Reverse transcriptase zinc-binding" evidence="1">
    <location>
        <begin position="106"/>
        <end position="190"/>
    </location>
</feature>
<evidence type="ECO:0000259" key="1">
    <source>
        <dbReference type="Pfam" id="PF13966"/>
    </source>
</evidence>
<dbReference type="OrthoDB" id="1111109at2759"/>
<proteinExistence type="predicted"/>
<sequence>MLKLREVAKLFFKKEIGNGRHTSFWYDNWSDMGVLSELLGDRGIIDLGVCKEATVELAITMRRRRRHRKGFLTEIEAELTSIMSNLISDREDVCLWRGKSGFKSKFSTQETWLLLKENKAHCSWSRGVWFSHATPKFAFMTWLSMRDRMSTLDRIQKWSRGLDSTCLLCKNATESRNYLFFECSYTTQVWEHFAKGLLRHEYTNVWSEIVRLLVDAPMDKKKAFCLRYSFQAVLYALWRERNKMLHGDKLMPLPILKRTIDKGIHNRITLMKGKEAKGLDNLMQYRFSIRM</sequence>
<organism evidence="2 3">
    <name type="scientific">Raphanus sativus</name>
    <name type="common">Radish</name>
    <name type="synonym">Raphanus raphanistrum var. sativus</name>
    <dbReference type="NCBI Taxonomy" id="3726"/>
    <lineage>
        <taxon>Eukaryota</taxon>
        <taxon>Viridiplantae</taxon>
        <taxon>Streptophyta</taxon>
        <taxon>Embryophyta</taxon>
        <taxon>Tracheophyta</taxon>
        <taxon>Spermatophyta</taxon>
        <taxon>Magnoliopsida</taxon>
        <taxon>eudicotyledons</taxon>
        <taxon>Gunneridae</taxon>
        <taxon>Pentapetalae</taxon>
        <taxon>rosids</taxon>
        <taxon>malvids</taxon>
        <taxon>Brassicales</taxon>
        <taxon>Brassicaceae</taxon>
        <taxon>Brassiceae</taxon>
        <taxon>Raphanus</taxon>
    </lineage>
</organism>